<feature type="transmembrane region" description="Helical" evidence="10">
    <location>
        <begin position="403"/>
        <end position="421"/>
    </location>
</feature>
<evidence type="ECO:0000313" key="12">
    <source>
        <dbReference type="Proteomes" id="UP000886800"/>
    </source>
</evidence>
<dbReference type="Proteomes" id="UP000886800">
    <property type="component" value="Unassembled WGS sequence"/>
</dbReference>
<organism evidence="11 12">
    <name type="scientific">Candidatus Anaerotruncus excrementipullorum</name>
    <dbReference type="NCBI Taxonomy" id="2838465"/>
    <lineage>
        <taxon>Bacteria</taxon>
        <taxon>Bacillati</taxon>
        <taxon>Bacillota</taxon>
        <taxon>Clostridia</taxon>
        <taxon>Eubacteriales</taxon>
        <taxon>Oscillospiraceae</taxon>
        <taxon>Anaerotruncus</taxon>
    </lineage>
</organism>
<feature type="transmembrane region" description="Helical" evidence="10">
    <location>
        <begin position="21"/>
        <end position="43"/>
    </location>
</feature>
<dbReference type="InterPro" id="IPR002528">
    <property type="entry name" value="MATE_fam"/>
</dbReference>
<sequence>MKKILTQEEKFLQMTQTPIPSLICRLSVPTIISMMVTSLYNMADTFFVGQISTSATAAVGVVFSLMAVIQALGFTFGHGSGNYMARALGSRETKTAGEMAATGFFSALIVSAVLAVLGLIFLDPLVRMLGATETILPHARAYAGYILIGMPWMVAALTLNNQIRYQGNAFYAMCGIASGAVLNVVLDPLFIFTFDMGVGGAALATILSQFVSFCILLANTYRGGNIPIRLRNFKPSLEYYRQIARGGLPSFYRQGLASAATIFLNLAAGPYGDAAIAAMGIVNRVSMFASSAMLGFGQGFQPVCGFNYGAKLYHRVQKAFWFCVKVAVGFLAAFAVIEFLFAPQIVAIFRKDDADVIQIGATALRFQCITLPLTSWIVICNMMCQTIGKAFKASVLAMARQGLFFLPLIWLLPHLVGLTGVQISQPVSDFCSFLLAVPMGVSVLQEMRRDQEHLDAQNREA</sequence>
<dbReference type="GO" id="GO:0046677">
    <property type="term" value="P:response to antibiotic"/>
    <property type="evidence" value="ECO:0007669"/>
    <property type="project" value="UniProtKB-KW"/>
</dbReference>
<evidence type="ECO:0000256" key="2">
    <source>
        <dbReference type="ARBA" id="ARBA00008417"/>
    </source>
</evidence>
<reference evidence="11" key="1">
    <citation type="journal article" date="2021" name="PeerJ">
        <title>Extensive microbial diversity within the chicken gut microbiome revealed by metagenomics and culture.</title>
        <authorList>
            <person name="Gilroy R."/>
            <person name="Ravi A."/>
            <person name="Getino M."/>
            <person name="Pursley I."/>
            <person name="Horton D.L."/>
            <person name="Alikhan N.F."/>
            <person name="Baker D."/>
            <person name="Gharbi K."/>
            <person name="Hall N."/>
            <person name="Watson M."/>
            <person name="Adriaenssens E.M."/>
            <person name="Foster-Nyarko E."/>
            <person name="Jarju S."/>
            <person name="Secka A."/>
            <person name="Antonio M."/>
            <person name="Oren A."/>
            <person name="Chaudhuri R.R."/>
            <person name="La Ragione R."/>
            <person name="Hildebrand F."/>
            <person name="Pallen M.J."/>
        </authorList>
    </citation>
    <scope>NUCLEOTIDE SEQUENCE</scope>
    <source>
        <strain evidence="11">CHK188-5543</strain>
    </source>
</reference>
<feature type="transmembrane region" description="Helical" evidence="10">
    <location>
        <begin position="319"/>
        <end position="342"/>
    </location>
</feature>
<dbReference type="AlphaFoldDB" id="A0A9D1WQC3"/>
<feature type="transmembrane region" description="Helical" evidence="10">
    <location>
        <begin position="99"/>
        <end position="122"/>
    </location>
</feature>
<dbReference type="NCBIfam" id="TIGR00797">
    <property type="entry name" value="matE"/>
    <property type="match status" value="1"/>
</dbReference>
<evidence type="ECO:0000256" key="5">
    <source>
        <dbReference type="ARBA" id="ARBA00022475"/>
    </source>
</evidence>
<feature type="transmembrane region" description="Helical" evidence="10">
    <location>
        <begin position="142"/>
        <end position="159"/>
    </location>
</feature>
<gene>
    <name evidence="11" type="ORF">H9736_01280</name>
</gene>
<evidence type="ECO:0000256" key="8">
    <source>
        <dbReference type="ARBA" id="ARBA00023136"/>
    </source>
</evidence>
<feature type="transmembrane region" description="Helical" evidence="10">
    <location>
        <begin position="55"/>
        <end position="78"/>
    </location>
</feature>
<protein>
    <recommendedName>
        <fullName evidence="3">Multidrug export protein MepA</fullName>
    </recommendedName>
</protein>
<name>A0A9D1WQC3_9FIRM</name>
<evidence type="ECO:0000256" key="3">
    <source>
        <dbReference type="ARBA" id="ARBA00022106"/>
    </source>
</evidence>
<evidence type="ECO:0000256" key="9">
    <source>
        <dbReference type="ARBA" id="ARBA00023251"/>
    </source>
</evidence>
<keyword evidence="8 10" id="KW-0472">Membrane</keyword>
<feature type="transmembrane region" description="Helical" evidence="10">
    <location>
        <begin position="362"/>
        <end position="382"/>
    </location>
</feature>
<dbReference type="GO" id="GO:0015297">
    <property type="term" value="F:antiporter activity"/>
    <property type="evidence" value="ECO:0007669"/>
    <property type="project" value="InterPro"/>
</dbReference>
<evidence type="ECO:0000256" key="10">
    <source>
        <dbReference type="SAM" id="Phobius"/>
    </source>
</evidence>
<comment type="similarity">
    <text evidence="2">Belongs to the multi antimicrobial extrusion (MATE) (TC 2.A.66.1) family. MepA subfamily.</text>
</comment>
<dbReference type="PANTHER" id="PTHR43823:SF3">
    <property type="entry name" value="MULTIDRUG EXPORT PROTEIN MEPA"/>
    <property type="match status" value="1"/>
</dbReference>
<dbReference type="GO" id="GO:0042910">
    <property type="term" value="F:xenobiotic transmembrane transporter activity"/>
    <property type="evidence" value="ECO:0007669"/>
    <property type="project" value="InterPro"/>
</dbReference>
<dbReference type="InterPro" id="IPR048279">
    <property type="entry name" value="MdtK-like"/>
</dbReference>
<accession>A0A9D1WQC3</accession>
<dbReference type="PIRSF" id="PIRSF006603">
    <property type="entry name" value="DinF"/>
    <property type="match status" value="1"/>
</dbReference>
<keyword evidence="5" id="KW-1003">Cell membrane</keyword>
<dbReference type="InterPro" id="IPR045070">
    <property type="entry name" value="MATE_MepA-like"/>
</dbReference>
<evidence type="ECO:0000256" key="7">
    <source>
        <dbReference type="ARBA" id="ARBA00022989"/>
    </source>
</evidence>
<proteinExistence type="inferred from homology"/>
<dbReference type="GO" id="GO:0005886">
    <property type="term" value="C:plasma membrane"/>
    <property type="evidence" value="ECO:0007669"/>
    <property type="project" value="UniProtKB-SubCell"/>
</dbReference>
<keyword evidence="4" id="KW-0813">Transport</keyword>
<dbReference type="Pfam" id="PF01554">
    <property type="entry name" value="MatE"/>
    <property type="match status" value="2"/>
</dbReference>
<dbReference type="EMBL" id="DXES01000026">
    <property type="protein sequence ID" value="HIX64860.1"/>
    <property type="molecule type" value="Genomic_DNA"/>
</dbReference>
<evidence type="ECO:0000256" key="4">
    <source>
        <dbReference type="ARBA" id="ARBA00022448"/>
    </source>
</evidence>
<evidence type="ECO:0000313" key="11">
    <source>
        <dbReference type="EMBL" id="HIX64860.1"/>
    </source>
</evidence>
<dbReference type="InterPro" id="IPR051327">
    <property type="entry name" value="MATE_MepA_subfamily"/>
</dbReference>
<dbReference type="CDD" id="cd13143">
    <property type="entry name" value="MATE_MepA_like"/>
    <property type="match status" value="1"/>
</dbReference>
<keyword evidence="9" id="KW-0046">Antibiotic resistance</keyword>
<reference evidence="11" key="2">
    <citation type="submission" date="2021-04" db="EMBL/GenBank/DDBJ databases">
        <authorList>
            <person name="Gilroy R."/>
        </authorList>
    </citation>
    <scope>NUCLEOTIDE SEQUENCE</scope>
    <source>
        <strain evidence="11">CHK188-5543</strain>
    </source>
</reference>
<comment type="caution">
    <text evidence="11">The sequence shown here is derived from an EMBL/GenBank/DDBJ whole genome shotgun (WGS) entry which is preliminary data.</text>
</comment>
<evidence type="ECO:0000256" key="6">
    <source>
        <dbReference type="ARBA" id="ARBA00022692"/>
    </source>
</evidence>
<keyword evidence="6 10" id="KW-0812">Transmembrane</keyword>
<dbReference type="PANTHER" id="PTHR43823">
    <property type="entry name" value="SPORULATION PROTEIN YKVU"/>
    <property type="match status" value="1"/>
</dbReference>
<evidence type="ECO:0000256" key="1">
    <source>
        <dbReference type="ARBA" id="ARBA00004651"/>
    </source>
</evidence>
<comment type="subcellular location">
    <subcellularLocation>
        <location evidence="1">Cell membrane</location>
        <topology evidence="1">Multi-pass membrane protein</topology>
    </subcellularLocation>
</comment>
<feature type="transmembrane region" description="Helical" evidence="10">
    <location>
        <begin position="171"/>
        <end position="192"/>
    </location>
</feature>
<feature type="transmembrane region" description="Helical" evidence="10">
    <location>
        <begin position="198"/>
        <end position="221"/>
    </location>
</feature>
<keyword evidence="7 10" id="KW-1133">Transmembrane helix</keyword>